<feature type="compositionally biased region" description="Low complexity" evidence="1">
    <location>
        <begin position="166"/>
        <end position="190"/>
    </location>
</feature>
<evidence type="ECO:0000256" key="1">
    <source>
        <dbReference type="SAM" id="MobiDB-lite"/>
    </source>
</evidence>
<dbReference type="EMBL" id="JAQQWI010000016">
    <property type="protein sequence ID" value="KAK8009508.1"/>
    <property type="molecule type" value="Genomic_DNA"/>
</dbReference>
<gene>
    <name evidence="3" type="ORF">PG991_012059</name>
</gene>
<keyword evidence="4" id="KW-1185">Reference proteome</keyword>
<feature type="chain" id="PRO_5045594308" description="Apple domain-containing protein" evidence="2">
    <location>
        <begin position="19"/>
        <end position="418"/>
    </location>
</feature>
<keyword evidence="2" id="KW-0732">Signal</keyword>
<evidence type="ECO:0000313" key="4">
    <source>
        <dbReference type="Proteomes" id="UP001396898"/>
    </source>
</evidence>
<feature type="signal peptide" evidence="2">
    <location>
        <begin position="1"/>
        <end position="18"/>
    </location>
</feature>
<evidence type="ECO:0000313" key="3">
    <source>
        <dbReference type="EMBL" id="KAK8009508.1"/>
    </source>
</evidence>
<dbReference type="Proteomes" id="UP001396898">
    <property type="component" value="Unassembled WGS sequence"/>
</dbReference>
<evidence type="ECO:0008006" key="5">
    <source>
        <dbReference type="Google" id="ProtNLM"/>
    </source>
</evidence>
<proteinExistence type="predicted"/>
<comment type="caution">
    <text evidence="3">The sequence shown here is derived from an EMBL/GenBank/DDBJ whole genome shotgun (WGS) entry which is preliminary data.</text>
</comment>
<name>A0ABR1RFY0_9PEZI</name>
<sequence>MQLHPFLAAGLGAAVVAAAPSPLIISSPVLSPQQLSCDDIPALPVLQALGDAAAASICSRLAPVPTQTAQSTTTRTETATATVTETVTETDAQTASVTASTVVQTTETAIVDGPTDISTETITETATITQPATSTVYTTRAVTVTTVGRTGPYKKKHKRGDKCAAKPKSSSSSSSATTTTSSAPTSSASSDPVDALESFPDDVVAAACACLNLAAPTTTETVTVTATVPASASATQSTSVTVSPTLATAFQTVTAGTETATTTTTAPGLTTVITTSTTATTTATVVTATVTTADPTAPATTSTVTSNWQYVQAFDNRCAPTKWGFSGDNYGGSPPTYGGAFQSCVDQCAGDYRCGQIYFTYDDPVREYGGVCYTGGHPEIAPSGTNSVNDRITWRSGADFQCGIPYESVHGVWYNKPM</sequence>
<feature type="region of interest" description="Disordered" evidence="1">
    <location>
        <begin position="148"/>
        <end position="195"/>
    </location>
</feature>
<protein>
    <recommendedName>
        <fullName evidence="5">Apple domain-containing protein</fullName>
    </recommendedName>
</protein>
<reference evidence="3 4" key="1">
    <citation type="submission" date="2023-01" db="EMBL/GenBank/DDBJ databases">
        <title>Analysis of 21 Apiospora genomes using comparative genomics revels a genus with tremendous synthesis potential of carbohydrate active enzymes and secondary metabolites.</title>
        <authorList>
            <person name="Sorensen T."/>
        </authorList>
    </citation>
    <scope>NUCLEOTIDE SEQUENCE [LARGE SCALE GENOMIC DNA]</scope>
    <source>
        <strain evidence="3 4">CBS 20057</strain>
    </source>
</reference>
<organism evidence="3 4">
    <name type="scientific">Apiospora marii</name>
    <dbReference type="NCBI Taxonomy" id="335849"/>
    <lineage>
        <taxon>Eukaryota</taxon>
        <taxon>Fungi</taxon>
        <taxon>Dikarya</taxon>
        <taxon>Ascomycota</taxon>
        <taxon>Pezizomycotina</taxon>
        <taxon>Sordariomycetes</taxon>
        <taxon>Xylariomycetidae</taxon>
        <taxon>Amphisphaeriales</taxon>
        <taxon>Apiosporaceae</taxon>
        <taxon>Apiospora</taxon>
    </lineage>
</organism>
<accession>A0ABR1RFY0</accession>
<evidence type="ECO:0000256" key="2">
    <source>
        <dbReference type="SAM" id="SignalP"/>
    </source>
</evidence>